<dbReference type="EMBL" id="SNYI01000001">
    <property type="protein sequence ID" value="TDQ32622.1"/>
    <property type="molecule type" value="Genomic_DNA"/>
</dbReference>
<dbReference type="EC" id="1.17.4.1" evidence="2 10"/>
<proteinExistence type="inferred from homology"/>
<evidence type="ECO:0000259" key="11">
    <source>
        <dbReference type="PROSITE" id="PS51161"/>
    </source>
</evidence>
<accession>A0A4R6TM89</accession>
<organism evidence="12 13">
    <name type="scientific">Zeaxanthinibacter enoshimensis</name>
    <dbReference type="NCBI Taxonomy" id="392009"/>
    <lineage>
        <taxon>Bacteria</taxon>
        <taxon>Pseudomonadati</taxon>
        <taxon>Bacteroidota</taxon>
        <taxon>Flavobacteriia</taxon>
        <taxon>Flavobacteriales</taxon>
        <taxon>Flavobacteriaceae</taxon>
        <taxon>Zeaxanthinibacter</taxon>
    </lineage>
</organism>
<keyword evidence="3" id="KW-0021">Allosteric enzyme</keyword>
<evidence type="ECO:0000256" key="1">
    <source>
        <dbReference type="ARBA" id="ARBA00010406"/>
    </source>
</evidence>
<dbReference type="SUPFAM" id="SSF48168">
    <property type="entry name" value="R1 subunit of ribonucleotide reductase, N-terminal domain"/>
    <property type="match status" value="1"/>
</dbReference>
<evidence type="ECO:0000256" key="8">
    <source>
        <dbReference type="ARBA" id="ARBA00047754"/>
    </source>
</evidence>
<dbReference type="Gene3D" id="3.20.70.20">
    <property type="match status" value="1"/>
</dbReference>
<evidence type="ECO:0000256" key="4">
    <source>
        <dbReference type="ARBA" id="ARBA00022741"/>
    </source>
</evidence>
<evidence type="ECO:0000313" key="12">
    <source>
        <dbReference type="EMBL" id="TDQ32622.1"/>
    </source>
</evidence>
<evidence type="ECO:0000256" key="9">
    <source>
        <dbReference type="PROSITE-ProRule" id="PRU00492"/>
    </source>
</evidence>
<comment type="function">
    <text evidence="10">Provides the precursors necessary for DNA synthesis. Catalyzes the biosynthesis of deoxyribonucleotides from the corresponding ribonucleotides.</text>
</comment>
<dbReference type="Pfam" id="PF00317">
    <property type="entry name" value="Ribonuc_red_lgN"/>
    <property type="match status" value="1"/>
</dbReference>
<comment type="similarity">
    <text evidence="1 10">Belongs to the ribonucleoside diphosphate reductase large chain family.</text>
</comment>
<dbReference type="GO" id="GO:0005971">
    <property type="term" value="C:ribonucleoside-diphosphate reductase complex"/>
    <property type="evidence" value="ECO:0007669"/>
    <property type="project" value="TreeGrafter"/>
</dbReference>
<reference evidence="12 13" key="1">
    <citation type="submission" date="2019-03" db="EMBL/GenBank/DDBJ databases">
        <title>Genomic Encyclopedia of Archaeal and Bacterial Type Strains, Phase II (KMG-II): from individual species to whole genera.</title>
        <authorList>
            <person name="Goeker M."/>
        </authorList>
    </citation>
    <scope>NUCLEOTIDE SEQUENCE [LARGE SCALE GENOMIC DNA]</scope>
    <source>
        <strain evidence="12 13">DSM 18435</strain>
    </source>
</reference>
<name>A0A4R6TM89_9FLAO</name>
<dbReference type="RefSeq" id="WP_133642667.1">
    <property type="nucleotide sequence ID" value="NZ_SNYI01000001.1"/>
</dbReference>
<evidence type="ECO:0000256" key="5">
    <source>
        <dbReference type="ARBA" id="ARBA00022840"/>
    </source>
</evidence>
<dbReference type="InterPro" id="IPR013346">
    <property type="entry name" value="NrdE_NrdA_C"/>
</dbReference>
<dbReference type="FunFam" id="3.20.70.20:FF:000010">
    <property type="entry name" value="Ribonucleoside-diphosphate reductase"/>
    <property type="match status" value="1"/>
</dbReference>
<dbReference type="PROSITE" id="PS00089">
    <property type="entry name" value="RIBORED_LARGE"/>
    <property type="match status" value="1"/>
</dbReference>
<protein>
    <recommendedName>
        <fullName evidence="2 10">Ribonucleoside-diphosphate reductase</fullName>
        <ecNumber evidence="2 10">1.17.4.1</ecNumber>
    </recommendedName>
</protein>
<keyword evidence="13" id="KW-1185">Reference proteome</keyword>
<dbReference type="GO" id="GO:0004748">
    <property type="term" value="F:ribonucleoside-diphosphate reductase activity, thioredoxin disulfide as acceptor"/>
    <property type="evidence" value="ECO:0007669"/>
    <property type="project" value="UniProtKB-EC"/>
</dbReference>
<dbReference type="CDD" id="cd01679">
    <property type="entry name" value="RNR_I"/>
    <property type="match status" value="1"/>
</dbReference>
<keyword evidence="5 9" id="KW-0067">ATP-binding</keyword>
<dbReference type="AlphaFoldDB" id="A0A4R6TM89"/>
<dbReference type="UniPathway" id="UPA00326"/>
<dbReference type="InterPro" id="IPR008926">
    <property type="entry name" value="RNR_R1-su_N"/>
</dbReference>
<dbReference type="SUPFAM" id="SSF51998">
    <property type="entry name" value="PFL-like glycyl radical enzymes"/>
    <property type="match status" value="1"/>
</dbReference>
<comment type="catalytic activity">
    <reaction evidence="8 10">
        <text>a 2'-deoxyribonucleoside 5'-diphosphate + [thioredoxin]-disulfide + H2O = a ribonucleoside 5'-diphosphate + [thioredoxin]-dithiol</text>
        <dbReference type="Rhea" id="RHEA:23252"/>
        <dbReference type="Rhea" id="RHEA-COMP:10698"/>
        <dbReference type="Rhea" id="RHEA-COMP:10700"/>
        <dbReference type="ChEBI" id="CHEBI:15377"/>
        <dbReference type="ChEBI" id="CHEBI:29950"/>
        <dbReference type="ChEBI" id="CHEBI:50058"/>
        <dbReference type="ChEBI" id="CHEBI:57930"/>
        <dbReference type="ChEBI" id="CHEBI:73316"/>
        <dbReference type="EC" id="1.17.4.1"/>
    </reaction>
</comment>
<evidence type="ECO:0000256" key="10">
    <source>
        <dbReference type="RuleBase" id="RU003410"/>
    </source>
</evidence>
<dbReference type="Proteomes" id="UP000295468">
    <property type="component" value="Unassembled WGS sequence"/>
</dbReference>
<dbReference type="PANTHER" id="PTHR11573">
    <property type="entry name" value="RIBONUCLEOSIDE-DIPHOSPHATE REDUCTASE LARGE CHAIN"/>
    <property type="match status" value="1"/>
</dbReference>
<evidence type="ECO:0000256" key="7">
    <source>
        <dbReference type="ARBA" id="ARBA00023116"/>
    </source>
</evidence>
<evidence type="ECO:0000256" key="6">
    <source>
        <dbReference type="ARBA" id="ARBA00023002"/>
    </source>
</evidence>
<dbReference type="Pfam" id="PF03477">
    <property type="entry name" value="ATP-cone"/>
    <property type="match status" value="1"/>
</dbReference>
<evidence type="ECO:0000256" key="3">
    <source>
        <dbReference type="ARBA" id="ARBA00022533"/>
    </source>
</evidence>
<evidence type="ECO:0000313" key="13">
    <source>
        <dbReference type="Proteomes" id="UP000295468"/>
    </source>
</evidence>
<dbReference type="OrthoDB" id="9762933at2"/>
<dbReference type="PANTHER" id="PTHR11573:SF6">
    <property type="entry name" value="RIBONUCLEOSIDE-DIPHOSPHATE REDUCTASE LARGE SUBUNIT"/>
    <property type="match status" value="1"/>
</dbReference>
<dbReference type="InterPro" id="IPR039718">
    <property type="entry name" value="Rrm1"/>
</dbReference>
<keyword evidence="6 10" id="KW-0560">Oxidoreductase</keyword>
<keyword evidence="4 9" id="KW-0547">Nucleotide-binding</keyword>
<dbReference type="GO" id="GO:0005524">
    <property type="term" value="F:ATP binding"/>
    <property type="evidence" value="ECO:0007669"/>
    <property type="project" value="UniProtKB-UniRule"/>
</dbReference>
<keyword evidence="7 10" id="KW-0215">Deoxyribonucleotide synthesis</keyword>
<dbReference type="Pfam" id="PF02867">
    <property type="entry name" value="Ribonuc_red_lgC"/>
    <property type="match status" value="1"/>
</dbReference>
<feature type="domain" description="ATP-cone" evidence="11">
    <location>
        <begin position="1"/>
        <end position="91"/>
    </location>
</feature>
<dbReference type="NCBIfam" id="TIGR02506">
    <property type="entry name" value="NrdE_NrdA"/>
    <property type="match status" value="1"/>
</dbReference>
<sequence>MFVVKRDGRKEPIMFDKITARVRKLCYGLNELVDPVKVAMRVIEGLYDGVTTSELDNLAAEIAATMTTTHPDYAKLAARISVSNLHKNTKKSFSETMQDLYEYVNPRTGKKAPLVSDEVFKVISDNAAELDSTIIYNRDFGYDYFGFKTLERSYLLKINGKIAERPQHMLMRVAVGIHLNDLEAAKETYELMSKKYFTHATPTLFNAGTPKPQMSSCFLLAMKDDSIDGIYDTLKNTAKISQSAGGIGLSIHNIRATGSYIAGTNGTSNGIVPMLKVFNDTARYVDQGGGKRKGSFAIYVEPWHADIFDFLDLKKNHGKEEMRARDLFYAMWVPDLFMKRVEANEEWTLMCPNECPGLYNHHSEEFEERYLKYEAEGKGRKTIKARDLWEKILESQIETGTPYMLYKDAANRKSNQKNLGTIRSSNLCTEIMEYTSPDEVAVCNLASIALPMFIKNGQFDHKELFRVTKRVTKNLNRVIDRNYYPIKEAENSNMRHRPIGLGVQGLADAFIMLRLPFTSDEAKQLNQDIFETLYFAAVTASMEMAQEEGPYQTYEGSPISQGEFQHNLWGIKDEELSGRWDWGKLRKSVKKHGVRNSLLVAPMPTASTSQILGNNECFEPYTSNIYTRRVLSGEFIVVNKHLLEDLVGLGLWNEDLKQELMRANGSVQHIEGIPEDIKELYKTVWELSMKDIIDMSRQRGYFIDQSQSLNLFMENANYSKLTSMHFYAWKSGLKTGMYYLRTKAAVDAIKFTLDNSKKKEAPEETKVPELSVTAAPAKEVTAAMDVKPTPVVAEDTDTSPMSAEEMKMLIARAKEGQADDDCLMCGS</sequence>
<dbReference type="GO" id="GO:0009263">
    <property type="term" value="P:deoxyribonucleotide biosynthetic process"/>
    <property type="evidence" value="ECO:0007669"/>
    <property type="project" value="UniProtKB-KW"/>
</dbReference>
<comment type="caution">
    <text evidence="12">The sequence shown here is derived from an EMBL/GenBank/DDBJ whole genome shotgun (WGS) entry which is preliminary data.</text>
</comment>
<gene>
    <name evidence="12" type="ORF">CLV82_0455</name>
</gene>
<dbReference type="InterPro" id="IPR005144">
    <property type="entry name" value="ATP-cone_dom"/>
</dbReference>
<dbReference type="PROSITE" id="PS51161">
    <property type="entry name" value="ATP_CONE"/>
    <property type="match status" value="1"/>
</dbReference>
<dbReference type="PRINTS" id="PR01183">
    <property type="entry name" value="RIBORDTASEM1"/>
</dbReference>
<evidence type="ECO:0000256" key="2">
    <source>
        <dbReference type="ARBA" id="ARBA00012274"/>
    </source>
</evidence>
<dbReference type="InterPro" id="IPR000788">
    <property type="entry name" value="RNR_lg_C"/>
</dbReference>
<dbReference type="InterPro" id="IPR013509">
    <property type="entry name" value="RNR_lsu_N"/>
</dbReference>